<feature type="region of interest" description="Disordered" evidence="8">
    <location>
        <begin position="127"/>
        <end position="188"/>
    </location>
</feature>
<dbReference type="InterPro" id="IPR011053">
    <property type="entry name" value="Single_hybrid_motif"/>
</dbReference>
<dbReference type="NCBIfam" id="TIGR01349">
    <property type="entry name" value="PDHac_trf_mito"/>
    <property type="match status" value="1"/>
</dbReference>
<sequence length="484" mass="51093">MSARFLATRLVRVRPTFSSFSLPTLTRCYAAKSWPSHTVIDMPALSPTMTQGNIGAWQKSVGDALAPGEVLVEIETDKAQMDFEFQDDGYLAKILLDAGAKDIAVGTPIGVYVEDEADVAAFKDFTIDDAGGVPKPPKTEEQKEEEEYEAEKAEKAEKEAEASKETASPAPSSQSSAPAAPTPPSSRIFASPMAKTIALEKGIKLSEIKGSGPGGRIIKRDVENWTPPAAPAAKAAPAKGAAPAAAAAAGSAYTDIPLTNMRKTIASRLTQSKNTSPDYIVSSTVSVSKLLKLRAALNASSDGTYKLSINDLLVKALAVANTKVPQVNSQWLESEGVIRQFTNVDVSVAVATPTGLITPVVKNANLKGLAEISKEIKALGKKAKDGKLAPEEYQGGTVTISNLGMNHAVSFFTAIINPPQAAILAVGTTERKAIEDVDSEAGFVFDDVVTLTTSFDHRVVDGAVGGEWVKALKQVVENPIEMLL</sequence>
<comment type="cofactor">
    <cofactor evidence="7">
        <name>(R)-lipoate</name>
        <dbReference type="ChEBI" id="CHEBI:83088"/>
    </cofactor>
    <text evidence="7">Binds 1 lipoyl cofactor covalently.</text>
</comment>
<dbReference type="RefSeq" id="XP_503200.2">
    <property type="nucleotide sequence ID" value="XM_503200.2"/>
</dbReference>
<dbReference type="EMBL" id="CP017556">
    <property type="protein sequence ID" value="AOW04536.1"/>
    <property type="molecule type" value="Genomic_DNA"/>
</dbReference>
<dbReference type="KEGG" id="yli:2910880"/>
<dbReference type="Pfam" id="PF00364">
    <property type="entry name" value="Biotin_lipoyl"/>
    <property type="match status" value="1"/>
</dbReference>
<dbReference type="PROSITE" id="PS00189">
    <property type="entry name" value="LIPOYL"/>
    <property type="match status" value="1"/>
</dbReference>
<dbReference type="SUPFAM" id="SSF52777">
    <property type="entry name" value="CoA-dependent acyltransferases"/>
    <property type="match status" value="1"/>
</dbReference>
<dbReference type="VEuPathDB" id="FungiDB:YALI1_D30618g"/>
<dbReference type="InterPro" id="IPR004167">
    <property type="entry name" value="PSBD"/>
</dbReference>
<dbReference type="EC" id="2.3.1.12" evidence="7"/>
<dbReference type="eggNOG" id="KOG0557">
    <property type="taxonomic scope" value="Eukaryota"/>
</dbReference>
<keyword evidence="2 7" id="KW-0808">Transferase</keyword>
<evidence type="ECO:0000313" key="9">
    <source>
        <dbReference type="EMBL" id="AOW04536.1"/>
    </source>
</evidence>
<dbReference type="OrthoDB" id="537444at2759"/>
<dbReference type="GO" id="GO:0006086">
    <property type="term" value="P:pyruvate decarboxylation to acetyl-CoA"/>
    <property type="evidence" value="ECO:0007669"/>
    <property type="project" value="InterPro"/>
</dbReference>
<dbReference type="SUPFAM" id="SSF47005">
    <property type="entry name" value="Peripheral subunit-binding domain of 2-oxo acid dehydrogenase complex"/>
    <property type="match status" value="1"/>
</dbReference>
<dbReference type="InterPro" id="IPR045257">
    <property type="entry name" value="E2/Pdx1"/>
</dbReference>
<dbReference type="Gene3D" id="4.10.320.10">
    <property type="entry name" value="E3-binding domain"/>
    <property type="match status" value="1"/>
</dbReference>
<dbReference type="FunFam" id="2.40.50.100:FF:000010">
    <property type="entry name" value="Acetyltransferase component of pyruvate dehydrogenase complex"/>
    <property type="match status" value="1"/>
</dbReference>
<dbReference type="Pfam" id="PF02817">
    <property type="entry name" value="E3_binding"/>
    <property type="match status" value="1"/>
</dbReference>
<gene>
    <name evidence="9" type="ORF">YALI1_D30618g</name>
</gene>
<dbReference type="GO" id="GO:0045254">
    <property type="term" value="C:pyruvate dehydrogenase complex"/>
    <property type="evidence" value="ECO:0007669"/>
    <property type="project" value="UniProtKB-UniRule"/>
</dbReference>
<name>A0A1H6Q301_YARLL</name>
<dbReference type="AlphaFoldDB" id="A0A1H6Q301"/>
<dbReference type="PROSITE" id="PS51826">
    <property type="entry name" value="PSBD"/>
    <property type="match status" value="1"/>
</dbReference>
<proteinExistence type="inferred from homology"/>
<reference evidence="9 10" key="1">
    <citation type="journal article" date="2016" name="PLoS ONE">
        <title>Sequence Assembly of Yarrowia lipolytica Strain W29/CLIB89 Shows Transposable Element Diversity.</title>
        <authorList>
            <person name="Magnan C."/>
            <person name="Yu J."/>
            <person name="Chang I."/>
            <person name="Jahn E."/>
            <person name="Kanomata Y."/>
            <person name="Wu J."/>
            <person name="Zeller M."/>
            <person name="Oakes M."/>
            <person name="Baldi P."/>
            <person name="Sandmeyer S."/>
        </authorList>
    </citation>
    <scope>NUCLEOTIDE SEQUENCE [LARGE SCALE GENOMIC DNA]</scope>
    <source>
        <strain evidence="10">CLIB89(W29)</strain>
    </source>
</reference>
<feature type="compositionally biased region" description="Low complexity" evidence="8">
    <location>
        <begin position="165"/>
        <end position="179"/>
    </location>
</feature>
<feature type="compositionally biased region" description="Basic and acidic residues" evidence="8">
    <location>
        <begin position="150"/>
        <end position="164"/>
    </location>
</feature>
<dbReference type="GeneID" id="2910880"/>
<dbReference type="InterPro" id="IPR001078">
    <property type="entry name" value="2-oxoacid_DH_actylTfrase"/>
</dbReference>
<dbReference type="SUPFAM" id="SSF51230">
    <property type="entry name" value="Single hybrid motif"/>
    <property type="match status" value="1"/>
</dbReference>
<dbReference type="InterPro" id="IPR006257">
    <property type="entry name" value="LAT1"/>
</dbReference>
<comment type="similarity">
    <text evidence="1 7">Belongs to the 2-oxoacid dehydrogenase family.</text>
</comment>
<dbReference type="Proteomes" id="UP000182444">
    <property type="component" value="Chromosome 1D"/>
</dbReference>
<dbReference type="Gene3D" id="3.30.559.10">
    <property type="entry name" value="Chloramphenicol acetyltransferase-like domain"/>
    <property type="match status" value="1"/>
</dbReference>
<accession>A0A1H6Q301</accession>
<comment type="function">
    <text evidence="7">The pyruvate dehydrogenase complex catalyzes the overall conversion of pyruvate to acetyl-CoA and CO(2).</text>
</comment>
<dbReference type="InterPro" id="IPR023213">
    <property type="entry name" value="CAT-like_dom_sf"/>
</dbReference>
<dbReference type="GO" id="GO:0004742">
    <property type="term" value="F:dihydrolipoyllysine-residue acetyltransferase activity"/>
    <property type="evidence" value="ECO:0007669"/>
    <property type="project" value="UniProtKB-UniRule"/>
</dbReference>
<protein>
    <recommendedName>
        <fullName evidence="7">Acetyltransferase component of pyruvate dehydrogenase complex</fullName>
        <ecNumber evidence="7">2.3.1.12</ecNumber>
    </recommendedName>
</protein>
<dbReference type="FunFam" id="3.30.559.10:FF:000003">
    <property type="entry name" value="Acetyltransferase component of pyruvate dehydrogenase complex"/>
    <property type="match status" value="1"/>
</dbReference>
<dbReference type="InterPro" id="IPR000089">
    <property type="entry name" value="Biotin_lipoyl"/>
</dbReference>
<comment type="catalytic activity">
    <reaction evidence="7">
        <text>N(6)-[(R)-dihydrolipoyl]-L-lysyl-[protein] + acetyl-CoA = N(6)-[(R)-S(8)-acetyldihydrolipoyl]-L-lysyl-[protein] + CoA</text>
        <dbReference type="Rhea" id="RHEA:17017"/>
        <dbReference type="Rhea" id="RHEA-COMP:10475"/>
        <dbReference type="Rhea" id="RHEA-COMP:10478"/>
        <dbReference type="ChEBI" id="CHEBI:57287"/>
        <dbReference type="ChEBI" id="CHEBI:57288"/>
        <dbReference type="ChEBI" id="CHEBI:83100"/>
        <dbReference type="ChEBI" id="CHEBI:83111"/>
        <dbReference type="EC" id="2.3.1.12"/>
    </reaction>
</comment>
<dbReference type="PANTHER" id="PTHR23151">
    <property type="entry name" value="DIHYDROLIPOAMIDE ACETYL/SUCCINYL-TRANSFERASE-RELATED"/>
    <property type="match status" value="1"/>
</dbReference>
<organism evidence="9 10">
    <name type="scientific">Yarrowia lipolytica</name>
    <name type="common">Candida lipolytica</name>
    <dbReference type="NCBI Taxonomy" id="4952"/>
    <lineage>
        <taxon>Eukaryota</taxon>
        <taxon>Fungi</taxon>
        <taxon>Dikarya</taxon>
        <taxon>Ascomycota</taxon>
        <taxon>Saccharomycotina</taxon>
        <taxon>Dipodascomycetes</taxon>
        <taxon>Dipodascales</taxon>
        <taxon>Dipodascales incertae sedis</taxon>
        <taxon>Yarrowia</taxon>
    </lineage>
</organism>
<evidence type="ECO:0000256" key="1">
    <source>
        <dbReference type="ARBA" id="ARBA00007317"/>
    </source>
</evidence>
<evidence type="ECO:0000256" key="4">
    <source>
        <dbReference type="ARBA" id="ARBA00022946"/>
    </source>
</evidence>
<dbReference type="CDD" id="cd06849">
    <property type="entry name" value="lipoyl_domain"/>
    <property type="match status" value="1"/>
</dbReference>
<dbReference type="PANTHER" id="PTHR23151:SF90">
    <property type="entry name" value="DIHYDROLIPOYLLYSINE-RESIDUE ACETYLTRANSFERASE COMPONENT OF PYRUVATE DEHYDROGENASE COMPLEX, MITOCHONDRIAL-RELATED"/>
    <property type="match status" value="1"/>
</dbReference>
<comment type="subcellular location">
    <subcellularLocation>
        <location evidence="7">Mitochondrion</location>
    </subcellularLocation>
</comment>
<dbReference type="VEuPathDB" id="FungiDB:YALI0_D23683g"/>
<evidence type="ECO:0000256" key="3">
    <source>
        <dbReference type="ARBA" id="ARBA00022823"/>
    </source>
</evidence>
<keyword evidence="3 7" id="KW-0450">Lipoyl</keyword>
<evidence type="ECO:0000256" key="7">
    <source>
        <dbReference type="RuleBase" id="RU361137"/>
    </source>
</evidence>
<dbReference type="Pfam" id="PF00198">
    <property type="entry name" value="2-oxoacid_dh"/>
    <property type="match status" value="1"/>
</dbReference>
<comment type="subunit">
    <text evidence="6">Eukaryotic pyruvate dehydrogenase (PDH) complexes are organized as a core consisting of the oligomeric dihydrolipoamide acetyl-transferase (E2), around which are arranged multiple copies of pyruvate dehydrogenase (E1), dihydrolipoamide dehydrogenase (E3) and protein X (E3BP) bound by non-covalent bonds.</text>
</comment>
<evidence type="ECO:0000256" key="6">
    <source>
        <dbReference type="ARBA" id="ARBA00065810"/>
    </source>
</evidence>
<evidence type="ECO:0000256" key="5">
    <source>
        <dbReference type="ARBA" id="ARBA00023315"/>
    </source>
</evidence>
<dbReference type="GO" id="GO:0005739">
    <property type="term" value="C:mitochondrion"/>
    <property type="evidence" value="ECO:0007669"/>
    <property type="project" value="UniProtKB-SubCell"/>
</dbReference>
<evidence type="ECO:0000256" key="2">
    <source>
        <dbReference type="ARBA" id="ARBA00022679"/>
    </source>
</evidence>
<evidence type="ECO:0000313" key="10">
    <source>
        <dbReference type="Proteomes" id="UP000182444"/>
    </source>
</evidence>
<evidence type="ECO:0000256" key="8">
    <source>
        <dbReference type="SAM" id="MobiDB-lite"/>
    </source>
</evidence>
<dbReference type="Gene3D" id="2.40.50.100">
    <property type="match status" value="1"/>
</dbReference>
<keyword evidence="5 7" id="KW-0012">Acyltransferase</keyword>
<dbReference type="InterPro" id="IPR036625">
    <property type="entry name" value="E3-bd_dom_sf"/>
</dbReference>
<dbReference type="PROSITE" id="PS50968">
    <property type="entry name" value="BIOTINYL_LIPOYL"/>
    <property type="match status" value="1"/>
</dbReference>
<dbReference type="InterPro" id="IPR003016">
    <property type="entry name" value="2-oxoA_DH_lipoyl-BS"/>
</dbReference>
<keyword evidence="4" id="KW-0809">Transit peptide</keyword>